<comment type="pathway">
    <text evidence="1">Phospholipid metabolism; phosphatidylethanolamine biosynthesis; phosphatidylethanolamine from ethanolamine: step 1/3.</text>
</comment>
<dbReference type="Gene3D" id="3.90.1200.10">
    <property type="match status" value="1"/>
</dbReference>
<comment type="similarity">
    <text evidence="2">Belongs to the choline/ethanolamine kinase family.</text>
</comment>
<gene>
    <name evidence="5" type="ORF">cubi_01763</name>
</gene>
<dbReference type="PANTHER" id="PTHR22603:SF66">
    <property type="entry name" value="ETHANOLAMINE KINASE"/>
    <property type="match status" value="1"/>
</dbReference>
<organism evidence="5 6">
    <name type="scientific">Cryptosporidium ubiquitum</name>
    <dbReference type="NCBI Taxonomy" id="857276"/>
    <lineage>
        <taxon>Eukaryota</taxon>
        <taxon>Sar</taxon>
        <taxon>Alveolata</taxon>
        <taxon>Apicomplexa</taxon>
        <taxon>Conoidasida</taxon>
        <taxon>Coccidia</taxon>
        <taxon>Eucoccidiorida</taxon>
        <taxon>Eimeriorina</taxon>
        <taxon>Cryptosporidiidae</taxon>
        <taxon>Cryptosporidium</taxon>
    </lineage>
</organism>
<evidence type="ECO:0000256" key="2">
    <source>
        <dbReference type="ARBA" id="ARBA00038211"/>
    </source>
</evidence>
<proteinExistence type="inferred from homology"/>
<dbReference type="EC" id="2.7.1.82" evidence="3"/>
<keyword evidence="6" id="KW-1185">Reference proteome</keyword>
<sequence length="444" mass="51638">MAWNTDILEIKLKEAERVSWGLFKTGVCKCCNPKKLIRTKILTGGLSNILVLVSISTDLFCEDMKKINKNILIQNLKVRFYSEERKIFVNEKREQLIQNLLSETGIIKPILHYFQGGQIEEFVQGRTLQVEDLRNKSTYIQIARKIAKLHSIKISEDILKNIFLEYNPINNQNLKDLYSVSNNQPMSILWPTLDKWTSFSEKTLKQNPNEHLIDINFEKLKLLICKLKRSLYSDVFSKLTCSIVISHSDLLPGNIIETLNKNYIFIDYEFSGTMECVFDLGNHLCEWAGFTCNWEYLPDDQTISEFINYYISGLSTNQCKRNEFECEKSDTINNNKNNFNRLDELENNCKCLNHNVKQISEFEHSDPLAINKAYLKAVKTSMVISNIFWGLWAICKSDFGLNHSSSSNFDYKSYGYRKLESINTQPYFRSILKGIDPDIEFPVF</sequence>
<dbReference type="EMBL" id="LRBP01000030">
    <property type="protein sequence ID" value="OII71288.1"/>
    <property type="molecule type" value="Genomic_DNA"/>
</dbReference>
<dbReference type="GO" id="GO:0006646">
    <property type="term" value="P:phosphatidylethanolamine biosynthetic process"/>
    <property type="evidence" value="ECO:0007669"/>
    <property type="project" value="TreeGrafter"/>
</dbReference>
<evidence type="ECO:0000256" key="4">
    <source>
        <dbReference type="SAM" id="Coils"/>
    </source>
</evidence>
<keyword evidence="5" id="KW-0418">Kinase</keyword>
<dbReference type="GeneID" id="39978554"/>
<keyword evidence="5" id="KW-0808">Transferase</keyword>
<dbReference type="Proteomes" id="UP000186176">
    <property type="component" value="Unassembled WGS sequence"/>
</dbReference>
<dbReference type="GO" id="GO:0004305">
    <property type="term" value="F:ethanolamine kinase activity"/>
    <property type="evidence" value="ECO:0007669"/>
    <property type="project" value="UniProtKB-EC"/>
</dbReference>
<keyword evidence="4" id="KW-0175">Coiled coil</keyword>
<dbReference type="Pfam" id="PF01633">
    <property type="entry name" value="Choline_kinase"/>
    <property type="match status" value="1"/>
</dbReference>
<protein>
    <recommendedName>
        <fullName evidence="3">ethanolamine kinase</fullName>
        <ecNumber evidence="3">2.7.1.82</ecNumber>
    </recommendedName>
</protein>
<evidence type="ECO:0000256" key="1">
    <source>
        <dbReference type="ARBA" id="ARBA00037883"/>
    </source>
</evidence>
<dbReference type="OrthoDB" id="10267235at2759"/>
<accession>A0A1J4MAN1</accession>
<dbReference type="RefSeq" id="XP_028873159.1">
    <property type="nucleotide sequence ID" value="XM_029018775.1"/>
</dbReference>
<dbReference type="PANTHER" id="PTHR22603">
    <property type="entry name" value="CHOLINE/ETHANOALAMINE KINASE"/>
    <property type="match status" value="1"/>
</dbReference>
<dbReference type="InterPro" id="IPR011009">
    <property type="entry name" value="Kinase-like_dom_sf"/>
</dbReference>
<evidence type="ECO:0000256" key="3">
    <source>
        <dbReference type="ARBA" id="ARBA00038874"/>
    </source>
</evidence>
<comment type="caution">
    <text evidence="5">The sequence shown here is derived from an EMBL/GenBank/DDBJ whole genome shotgun (WGS) entry which is preliminary data.</text>
</comment>
<dbReference type="AlphaFoldDB" id="A0A1J4MAN1"/>
<feature type="coiled-coil region" evidence="4">
    <location>
        <begin position="335"/>
        <end position="362"/>
    </location>
</feature>
<evidence type="ECO:0000313" key="6">
    <source>
        <dbReference type="Proteomes" id="UP000186176"/>
    </source>
</evidence>
<reference evidence="5 6" key="1">
    <citation type="submission" date="2016-10" db="EMBL/GenBank/DDBJ databases">
        <title>Reductive evolution of mitochondrial metabolism and differential evolution of invasion-related proteins in Cryptosporidium.</title>
        <authorList>
            <person name="Liu S."/>
            <person name="Roellig D.M."/>
            <person name="Guo Y."/>
            <person name="Li N."/>
            <person name="Frace M.A."/>
            <person name="Tang K."/>
            <person name="Zhang L."/>
            <person name="Feng Y."/>
            <person name="Xiao L."/>
        </authorList>
    </citation>
    <scope>NUCLEOTIDE SEQUENCE [LARGE SCALE GENOMIC DNA]</scope>
    <source>
        <strain evidence="5">39726</strain>
    </source>
</reference>
<dbReference type="SUPFAM" id="SSF56112">
    <property type="entry name" value="Protein kinase-like (PK-like)"/>
    <property type="match status" value="1"/>
</dbReference>
<name>A0A1J4MAN1_9CRYT</name>
<dbReference type="VEuPathDB" id="CryptoDB:cubi_01763"/>
<dbReference type="GO" id="GO:0005737">
    <property type="term" value="C:cytoplasm"/>
    <property type="evidence" value="ECO:0007669"/>
    <property type="project" value="TreeGrafter"/>
</dbReference>
<evidence type="ECO:0000313" key="5">
    <source>
        <dbReference type="EMBL" id="OII71288.1"/>
    </source>
</evidence>